<evidence type="ECO:0000313" key="3">
    <source>
        <dbReference type="EMBL" id="OMJ69047.1"/>
    </source>
</evidence>
<evidence type="ECO:0000259" key="1">
    <source>
        <dbReference type="Pfam" id="PF04091"/>
    </source>
</evidence>
<keyword evidence="4" id="KW-1185">Reference proteome</keyword>
<reference evidence="3 4" key="1">
    <citation type="submission" date="2016-11" db="EMBL/GenBank/DDBJ databases">
        <title>The macronuclear genome of Stentor coeruleus: a giant cell with tiny introns.</title>
        <authorList>
            <person name="Slabodnick M."/>
            <person name="Ruby J.G."/>
            <person name="Reiff S.B."/>
            <person name="Swart E.C."/>
            <person name="Gosai S."/>
            <person name="Prabakaran S."/>
            <person name="Witkowska E."/>
            <person name="Larue G.E."/>
            <person name="Fisher S."/>
            <person name="Freeman R.M."/>
            <person name="Gunawardena J."/>
            <person name="Chu W."/>
            <person name="Stover N.A."/>
            <person name="Gregory B.D."/>
            <person name="Nowacki M."/>
            <person name="Derisi J."/>
            <person name="Roy S.W."/>
            <person name="Marshall W.F."/>
            <person name="Sood P."/>
        </authorList>
    </citation>
    <scope>NUCLEOTIDE SEQUENCE [LARGE SCALE GENOMIC DNA]</scope>
    <source>
        <strain evidence="3">WM001</strain>
    </source>
</reference>
<accession>A0A1R2AX15</accession>
<evidence type="ECO:0000313" key="4">
    <source>
        <dbReference type="Proteomes" id="UP000187209"/>
    </source>
</evidence>
<dbReference type="GO" id="GO:0016020">
    <property type="term" value="C:membrane"/>
    <property type="evidence" value="ECO:0007669"/>
    <property type="project" value="TreeGrafter"/>
</dbReference>
<feature type="domain" description="Exocyst complex component EXOC6/Sec15 N-terminal" evidence="2">
    <location>
        <begin position="42"/>
        <end position="210"/>
    </location>
</feature>
<feature type="domain" description="Exocyst complex subunit EXOC6/Sec15 C-terminal" evidence="1">
    <location>
        <begin position="418"/>
        <end position="742"/>
    </location>
</feature>
<organism evidence="3 4">
    <name type="scientific">Stentor coeruleus</name>
    <dbReference type="NCBI Taxonomy" id="5963"/>
    <lineage>
        <taxon>Eukaryota</taxon>
        <taxon>Sar</taxon>
        <taxon>Alveolata</taxon>
        <taxon>Ciliophora</taxon>
        <taxon>Postciliodesmatophora</taxon>
        <taxon>Heterotrichea</taxon>
        <taxon>Heterotrichida</taxon>
        <taxon>Stentoridae</taxon>
        <taxon>Stentor</taxon>
    </lineage>
</organism>
<sequence>MDLKFNNLRDAISRYSLDKSTIPSLLRLIVQDPAKQDLIDYLEKYIEEKEIEIHEICADHSDELLNSLDLVNQMRDAFKTAREDVGYLQSGIQEIGSFLIEAYNKIEEPKKKVQNMQSALEYLEEMSSAVFLLNKAQSQILGLRHISALRTLNKAKSLSFLKEFHTDTSRIILNIIPAMEKQVEDKIEESLSDWLVKTRKKAEALGKQLFIQAEGRIALDKQKKYKENQKGYKTRESVIMAIQTMKSIRPSIKPSRELNSYMMTRLASIRQSSRVTTHKAFEASEAAVISVDFSALIQFESVFEALGKAKEFREKLKYTRKAQILQTISYYEKPREKLEALAGQLLIEKELYEHDDRLRSEEELQGIWIETVTQLERAIQEFISVSKSSQQILEIKKCSVLFVNSTLKSKFTHRSYELYQLLDKNHKLYRESLLVNFRSEALKIIEVETYSFLKTSELEGRNLEEVGLFMEPNNGVYPFSKSVPDLGDLVKRYVWMDLAYLEYIFERTGEELFKTIDELMQSANKLLFQQINESTVLQTAILAINTNFLYKSFSYIYEFFEDVTGASREFSAREVFIELKDKCESAIFSKMQDSISTYINLIRDFCPEKAEAHHWLKNMLEYISNTAGSLETLLGLQLSSTALFASFQYFSNQIINALKKTDLKFNVIFALCLEKDLNVITLFTQESLLCRKVPGLGDALVEIKEFTSLFVNNDIESLKDQGLREKRYSRLDPKSLALIFEKYKETKGKDPKQKVVLAVAKKLKEIN</sequence>
<dbReference type="GO" id="GO:0006893">
    <property type="term" value="P:Golgi to plasma membrane transport"/>
    <property type="evidence" value="ECO:0007669"/>
    <property type="project" value="TreeGrafter"/>
</dbReference>
<gene>
    <name evidence="3" type="ORF">SteCoe_33343</name>
</gene>
<dbReference type="PANTHER" id="PTHR12702">
    <property type="entry name" value="SEC15"/>
    <property type="match status" value="1"/>
</dbReference>
<name>A0A1R2AX15_9CILI</name>
<dbReference type="Pfam" id="PF04091">
    <property type="entry name" value="Sec15_C"/>
    <property type="match status" value="1"/>
</dbReference>
<dbReference type="GO" id="GO:0006886">
    <property type="term" value="P:intracellular protein transport"/>
    <property type="evidence" value="ECO:0007669"/>
    <property type="project" value="InterPro"/>
</dbReference>
<evidence type="ECO:0000259" key="2">
    <source>
        <dbReference type="Pfam" id="PF20651"/>
    </source>
</evidence>
<dbReference type="EMBL" id="MPUH01001248">
    <property type="protein sequence ID" value="OMJ69047.1"/>
    <property type="molecule type" value="Genomic_DNA"/>
</dbReference>
<dbReference type="Proteomes" id="UP000187209">
    <property type="component" value="Unassembled WGS sequence"/>
</dbReference>
<dbReference type="InterPro" id="IPR048359">
    <property type="entry name" value="EXOC6_Sec15_N"/>
</dbReference>
<evidence type="ECO:0008006" key="5">
    <source>
        <dbReference type="Google" id="ProtNLM"/>
    </source>
</evidence>
<protein>
    <recommendedName>
        <fullName evidence="5">Exocyst complex component Sec6</fullName>
    </recommendedName>
</protein>
<dbReference type="InterPro" id="IPR046361">
    <property type="entry name" value="EXOC6/Sec15_C"/>
</dbReference>
<dbReference type="PANTHER" id="PTHR12702:SF0">
    <property type="entry name" value="EXOCYST COMPLEX COMPONENT 6"/>
    <property type="match status" value="1"/>
</dbReference>
<dbReference type="Pfam" id="PF20651">
    <property type="entry name" value="EXOC6_Sec15_N"/>
    <property type="match status" value="1"/>
</dbReference>
<dbReference type="OrthoDB" id="10267033at2759"/>
<dbReference type="InterPro" id="IPR007225">
    <property type="entry name" value="EXOC6/Sec15"/>
</dbReference>
<proteinExistence type="predicted"/>
<dbReference type="Gene3D" id="1.10.357.30">
    <property type="entry name" value="Exocyst complex subunit Sec15 C-terminal domain, N-terminal subdomain"/>
    <property type="match status" value="1"/>
</dbReference>
<dbReference type="GO" id="GO:0000145">
    <property type="term" value="C:exocyst"/>
    <property type="evidence" value="ECO:0007669"/>
    <property type="project" value="TreeGrafter"/>
</dbReference>
<dbReference type="InterPro" id="IPR042045">
    <property type="entry name" value="EXOC6/Sec15_C_dom1"/>
</dbReference>
<dbReference type="GO" id="GO:0090522">
    <property type="term" value="P:vesicle tethering involved in exocytosis"/>
    <property type="evidence" value="ECO:0007669"/>
    <property type="project" value="InterPro"/>
</dbReference>
<comment type="caution">
    <text evidence="3">The sequence shown here is derived from an EMBL/GenBank/DDBJ whole genome shotgun (WGS) entry which is preliminary data.</text>
</comment>
<dbReference type="AlphaFoldDB" id="A0A1R2AX15"/>